<evidence type="ECO:0000256" key="4">
    <source>
        <dbReference type="SAM" id="Coils"/>
    </source>
</evidence>
<keyword evidence="9" id="KW-1185">Reference proteome</keyword>
<name>A0AAF0YE22_9TREE</name>
<evidence type="ECO:0000259" key="6">
    <source>
        <dbReference type="PROSITE" id="PS51192"/>
    </source>
</evidence>
<keyword evidence="2" id="KW-0378">Hydrolase</keyword>
<organism evidence="8 9">
    <name type="scientific">Vanrija pseudolonga</name>
    <dbReference type="NCBI Taxonomy" id="143232"/>
    <lineage>
        <taxon>Eukaryota</taxon>
        <taxon>Fungi</taxon>
        <taxon>Dikarya</taxon>
        <taxon>Basidiomycota</taxon>
        <taxon>Agaricomycotina</taxon>
        <taxon>Tremellomycetes</taxon>
        <taxon>Trichosporonales</taxon>
        <taxon>Trichosporonaceae</taxon>
        <taxon>Vanrija</taxon>
    </lineage>
</organism>
<evidence type="ECO:0000256" key="1">
    <source>
        <dbReference type="ARBA" id="ARBA00022741"/>
    </source>
</evidence>
<dbReference type="InterPro" id="IPR000330">
    <property type="entry name" value="SNF2_N"/>
</dbReference>
<dbReference type="Pfam" id="PF00271">
    <property type="entry name" value="Helicase_C"/>
    <property type="match status" value="1"/>
</dbReference>
<dbReference type="GO" id="GO:0005524">
    <property type="term" value="F:ATP binding"/>
    <property type="evidence" value="ECO:0007669"/>
    <property type="project" value="UniProtKB-KW"/>
</dbReference>
<gene>
    <name evidence="8" type="primary">CHR27_1</name>
    <name evidence="8" type="ORF">LOC62_06G008541</name>
</gene>
<dbReference type="Pfam" id="PF00176">
    <property type="entry name" value="SNF2-rel_dom"/>
    <property type="match status" value="1"/>
</dbReference>
<dbReference type="CDD" id="cd18008">
    <property type="entry name" value="DEXDc_SHPRH-like"/>
    <property type="match status" value="1"/>
</dbReference>
<accession>A0AAF0YE22</accession>
<feature type="region of interest" description="Disordered" evidence="5">
    <location>
        <begin position="573"/>
        <end position="597"/>
    </location>
</feature>
<feature type="region of interest" description="Disordered" evidence="5">
    <location>
        <begin position="451"/>
        <end position="491"/>
    </location>
</feature>
<feature type="region of interest" description="Disordered" evidence="5">
    <location>
        <begin position="1102"/>
        <end position="1132"/>
    </location>
</feature>
<keyword evidence="4" id="KW-0175">Coiled coil</keyword>
<dbReference type="EMBL" id="CP086719">
    <property type="protein sequence ID" value="WOO85038.1"/>
    <property type="molecule type" value="Genomic_DNA"/>
</dbReference>
<evidence type="ECO:0000313" key="9">
    <source>
        <dbReference type="Proteomes" id="UP000827549"/>
    </source>
</evidence>
<proteinExistence type="predicted"/>
<dbReference type="GO" id="GO:0006281">
    <property type="term" value="P:DNA repair"/>
    <property type="evidence" value="ECO:0007669"/>
    <property type="project" value="TreeGrafter"/>
</dbReference>
<keyword evidence="1" id="KW-0547">Nucleotide-binding</keyword>
<dbReference type="InterPro" id="IPR027417">
    <property type="entry name" value="P-loop_NTPase"/>
</dbReference>
<reference evidence="8" key="1">
    <citation type="submission" date="2023-10" db="EMBL/GenBank/DDBJ databases">
        <authorList>
            <person name="Noh H."/>
        </authorList>
    </citation>
    <scope>NUCLEOTIDE SEQUENCE</scope>
    <source>
        <strain evidence="8">DUCC4014</strain>
    </source>
</reference>
<dbReference type="InterPro" id="IPR001650">
    <property type="entry name" value="Helicase_C-like"/>
</dbReference>
<evidence type="ECO:0000256" key="5">
    <source>
        <dbReference type="SAM" id="MobiDB-lite"/>
    </source>
</evidence>
<feature type="region of interest" description="Disordered" evidence="5">
    <location>
        <begin position="1"/>
        <end position="75"/>
    </location>
</feature>
<dbReference type="GO" id="GO:0004386">
    <property type="term" value="F:helicase activity"/>
    <property type="evidence" value="ECO:0007669"/>
    <property type="project" value="UniProtKB-KW"/>
</dbReference>
<protein>
    <submittedName>
        <fullName evidence="8">Helicase-like transcription factor CHR27</fullName>
    </submittedName>
</protein>
<dbReference type="InterPro" id="IPR050628">
    <property type="entry name" value="SNF2_RAD54_helicase_TF"/>
</dbReference>
<keyword evidence="8" id="KW-0347">Helicase</keyword>
<dbReference type="PANTHER" id="PTHR45626">
    <property type="entry name" value="TRANSCRIPTION TERMINATION FACTOR 2-RELATED"/>
    <property type="match status" value="1"/>
</dbReference>
<dbReference type="PROSITE" id="PS51192">
    <property type="entry name" value="HELICASE_ATP_BIND_1"/>
    <property type="match status" value="1"/>
</dbReference>
<dbReference type="SMART" id="SM00487">
    <property type="entry name" value="DEXDc"/>
    <property type="match status" value="1"/>
</dbReference>
<feature type="coiled-coil region" evidence="4">
    <location>
        <begin position="910"/>
        <end position="944"/>
    </location>
</feature>
<dbReference type="InterPro" id="IPR038718">
    <property type="entry name" value="SNF2-like_sf"/>
</dbReference>
<dbReference type="InterPro" id="IPR014001">
    <property type="entry name" value="Helicase_ATP-bd"/>
</dbReference>
<feature type="compositionally biased region" description="Basic residues" evidence="5">
    <location>
        <begin position="768"/>
        <end position="777"/>
    </location>
</feature>
<sequence length="1335" mass="146984">MTLAPPIDLTDLSDGEEAPAPAPRSSGGAAVGGAAGGADPSAHGPSGNGGRDLDFTITSSHGPTTPSPMMASTGSAAAGRFSNGFAASAGGPSGFGFGAAAASSTPRVPVVPSLPVFAGPSSVASSSAVGVPGGSSGGPTHAGTSQATAIDVDSVQIRNSNPKKPVCIGAFMSRAIMLYPTEAVVQGAQPPPGSRDPWEIVNFRGVEMIRVKLKLRRAGQPTRPDEPWSAVSRDVIQVMTPGMTTYIGDLDPAVSEVLISMLTRGLCRLEGFAMRLQPDGVGPSASTSLTLQNMFEVRINVMVFTLPSNINYITATLVAHNLYLLDPMPPYDPNRHGEQPEYINAHGGGRRAYDLYMAAQRSHYGGGSSNFSLQQEKANLVEVQRQQVDEVFKNLENGQELEQSDPGPYIRTELFPHQRKALTFLLQGEQDWNSLKTARRAANKLFARVKKEKGEDAANGNEKERSESRDPKDDNSRSLWEPQMDDKGRPRVWKSKITGEKLRLKKGERPKDAKGAILADDMGLGKTLSVVSLIAATRPEATSWSRKPLEKFELIDGDDDCKEEIGASAMSTRVFGMPEDDSGGESSKKRKKRPREDEALVALRARRSTILKRSKATLLVCPMSTITNWEDQIKEHWDGEVEVIGGTSANVKKERGSKPAADEDELEGSEWDKLRVYIYHGTSRKADPRFLAEFDIVITSYSTLANEYSKQCATCGGDDESTPADTGVNSSDESGHVDSTRPASGSRSTKGDRESDIKPADIVEALRTSKKQPRRKLGATSEQRSPLQQIDWFRVVLDEAHSIKSSATVACKASCFLEADRRIALTGTPIQNRIEDVWALFKFLRLAPVDDKEVFNKYIISPCKTGDPVGIARLQLIMRACTLRRTKDSTADNGAKILNLPPRKEVQLWLDLREDERKIYDARLEEVKQEVHEMQAKKELTKNYAHVLQHLLRLRQTCNHTDLPSSGAVEEDYDGTIMEYDVAIQGIERHGLNLARAQSVLCFLKDTAEGAVCAECNKDYAPYFPSLGLGGAEEGPKPELVDKKGKKVQVRPILTKCMHIICYTCFKRSVWPQYPKGLKGVTRQCGVCDQMLHLDYDIIQVDPPNDDQDAAEPQPKKTTRRKYVRPPGERPSLSTKMQWLLDELMRFSKRNKHSDNYDPWFQGAGDDPDEIIELDDDGAPIAVKSVVFSQWTTMLDRIGDMLDEANIRYCRLDGTMTREERARAMEDLRTKKKIEVMLVSTRAGGVGLNLTSASRAYLVDPYWNPSVEAQAIDRIHRLGQKRPVTAIKLMINGSVEKKLSDIQQKKANLANLSLKNMSRQELMEQKAEELVELFS</sequence>
<dbReference type="SUPFAM" id="SSF52540">
    <property type="entry name" value="P-loop containing nucleoside triphosphate hydrolases"/>
    <property type="match status" value="2"/>
</dbReference>
<dbReference type="CDD" id="cd18793">
    <property type="entry name" value="SF2_C_SNF"/>
    <property type="match status" value="1"/>
</dbReference>
<dbReference type="Proteomes" id="UP000827549">
    <property type="component" value="Chromosome 6"/>
</dbReference>
<evidence type="ECO:0000313" key="8">
    <source>
        <dbReference type="EMBL" id="WOO85038.1"/>
    </source>
</evidence>
<keyword evidence="3" id="KW-0067">ATP-binding</keyword>
<dbReference type="SMART" id="SM00490">
    <property type="entry name" value="HELICc"/>
    <property type="match status" value="1"/>
</dbReference>
<feature type="compositionally biased region" description="Polar residues" evidence="5">
    <location>
        <begin position="723"/>
        <end position="732"/>
    </location>
</feature>
<feature type="domain" description="Helicase C-terminal" evidence="7">
    <location>
        <begin position="1173"/>
        <end position="1318"/>
    </location>
</feature>
<feature type="domain" description="Helicase ATP-binding" evidence="6">
    <location>
        <begin position="507"/>
        <end position="847"/>
    </location>
</feature>
<feature type="region of interest" description="Disordered" evidence="5">
    <location>
        <begin position="718"/>
        <end position="783"/>
    </location>
</feature>
<evidence type="ECO:0000256" key="3">
    <source>
        <dbReference type="ARBA" id="ARBA00022840"/>
    </source>
</evidence>
<dbReference type="GO" id="GO:0008094">
    <property type="term" value="F:ATP-dependent activity, acting on DNA"/>
    <property type="evidence" value="ECO:0007669"/>
    <property type="project" value="TreeGrafter"/>
</dbReference>
<dbReference type="Gene3D" id="3.40.50.300">
    <property type="entry name" value="P-loop containing nucleotide triphosphate hydrolases"/>
    <property type="match status" value="2"/>
</dbReference>
<dbReference type="GeneID" id="87811706"/>
<dbReference type="RefSeq" id="XP_062631064.1">
    <property type="nucleotide sequence ID" value="XM_062775080.1"/>
</dbReference>
<dbReference type="GO" id="GO:0016787">
    <property type="term" value="F:hydrolase activity"/>
    <property type="evidence" value="ECO:0007669"/>
    <property type="project" value="UniProtKB-KW"/>
</dbReference>
<dbReference type="GO" id="GO:0005634">
    <property type="term" value="C:nucleus"/>
    <property type="evidence" value="ECO:0007669"/>
    <property type="project" value="TreeGrafter"/>
</dbReference>
<evidence type="ECO:0000256" key="2">
    <source>
        <dbReference type="ARBA" id="ARBA00022801"/>
    </source>
</evidence>
<dbReference type="InterPro" id="IPR049730">
    <property type="entry name" value="SNF2/RAD54-like_C"/>
</dbReference>
<feature type="compositionally biased region" description="Basic and acidic residues" evidence="5">
    <location>
        <begin position="749"/>
        <end position="761"/>
    </location>
</feature>
<feature type="compositionally biased region" description="Basic and acidic residues" evidence="5">
    <location>
        <begin position="452"/>
        <end position="476"/>
    </location>
</feature>
<evidence type="ECO:0000259" key="7">
    <source>
        <dbReference type="PROSITE" id="PS51194"/>
    </source>
</evidence>
<dbReference type="PANTHER" id="PTHR45626:SF52">
    <property type="entry name" value="SINGLE-STRANDED DNA-DEPENDENT ATPASE (EUROFUNG)"/>
    <property type="match status" value="1"/>
</dbReference>
<dbReference type="Gene3D" id="3.40.50.10810">
    <property type="entry name" value="Tandem AAA-ATPase domain"/>
    <property type="match status" value="3"/>
</dbReference>
<dbReference type="PROSITE" id="PS51194">
    <property type="entry name" value="HELICASE_CTER"/>
    <property type="match status" value="1"/>
</dbReference>